<evidence type="ECO:0000313" key="1">
    <source>
        <dbReference type="EMBL" id="CAG9784372.1"/>
    </source>
</evidence>
<organism evidence="1 2">
    <name type="scientific">Diatraea saccharalis</name>
    <name type="common">sugarcane borer</name>
    <dbReference type="NCBI Taxonomy" id="40085"/>
    <lineage>
        <taxon>Eukaryota</taxon>
        <taxon>Metazoa</taxon>
        <taxon>Ecdysozoa</taxon>
        <taxon>Arthropoda</taxon>
        <taxon>Hexapoda</taxon>
        <taxon>Insecta</taxon>
        <taxon>Pterygota</taxon>
        <taxon>Neoptera</taxon>
        <taxon>Endopterygota</taxon>
        <taxon>Lepidoptera</taxon>
        <taxon>Glossata</taxon>
        <taxon>Ditrysia</taxon>
        <taxon>Pyraloidea</taxon>
        <taxon>Crambidae</taxon>
        <taxon>Crambinae</taxon>
        <taxon>Diatraea</taxon>
    </lineage>
</organism>
<proteinExistence type="predicted"/>
<evidence type="ECO:0000313" key="2">
    <source>
        <dbReference type="Proteomes" id="UP001153714"/>
    </source>
</evidence>
<sequence>MFLNIKFLANYTSEDSCILLVHGYNKTRIFDTYMIFLLQGHIGLLNPIKKCKVTGPLYRPNKVDVLVSSPFSQPASFRIFLTDIEPTIPVNFEENLRPKFYIRRINLIDKEINLSGLPKESGQDVIEHKLYLQMICLSTQIGNTWIWFRSDIGEFFIKVMSQPRWDLAIDTLQTRVKSWPMDPCSCGEACECYRTAVLVIPHRNELMLKSLRYALLEYASDIMLQVYDRLIGTPTGKMILGMLLSEGGTNMSDVQHILRNETVFRVSSRALLPRIERVRLSQHSDEMLALPVTIAIGDRSEKYSVTFVSDCGMDIRTYRIIFIENTDGS</sequence>
<reference evidence="1" key="1">
    <citation type="submission" date="2021-12" db="EMBL/GenBank/DDBJ databases">
        <authorList>
            <person name="King R."/>
        </authorList>
    </citation>
    <scope>NUCLEOTIDE SEQUENCE</scope>
</reference>
<gene>
    <name evidence="1" type="ORF">DIATSA_LOCUS2473</name>
</gene>
<protein>
    <submittedName>
        <fullName evidence="1">Uncharacterized protein</fullName>
    </submittedName>
</protein>
<dbReference type="Proteomes" id="UP001153714">
    <property type="component" value="Chromosome 12"/>
</dbReference>
<keyword evidence="2" id="KW-1185">Reference proteome</keyword>
<dbReference type="EMBL" id="OU893343">
    <property type="protein sequence ID" value="CAG9784372.1"/>
    <property type="molecule type" value="Genomic_DNA"/>
</dbReference>
<dbReference type="AlphaFoldDB" id="A0A9N9WAA2"/>
<accession>A0A9N9WAA2</accession>
<name>A0A9N9WAA2_9NEOP</name>
<reference evidence="1" key="2">
    <citation type="submission" date="2022-10" db="EMBL/GenBank/DDBJ databases">
        <authorList>
            <consortium name="ENA_rothamsted_submissions"/>
            <consortium name="culmorum"/>
            <person name="King R."/>
        </authorList>
    </citation>
    <scope>NUCLEOTIDE SEQUENCE</scope>
</reference>
<dbReference type="OrthoDB" id="10060824at2759"/>